<name>A0A0R1GGS6_9LACO</name>
<dbReference type="STRING" id="1423726.FC07_GL001175"/>
<dbReference type="PANTHER" id="PTHR43031">
    <property type="entry name" value="FAD-DEPENDENT OXIDOREDUCTASE"/>
    <property type="match status" value="1"/>
</dbReference>
<dbReference type="InterPro" id="IPR036873">
    <property type="entry name" value="Rhodanese-like_dom_sf"/>
</dbReference>
<dbReference type="OrthoDB" id="9800872at2"/>
<dbReference type="PATRIC" id="fig|1423726.3.peg.1221"/>
<evidence type="ECO:0000313" key="3">
    <source>
        <dbReference type="Proteomes" id="UP000051461"/>
    </source>
</evidence>
<sequence>MSEITATELQQRLNQGTLHLIDIREPDEFAAGHIAAAKNIPMAQLLQDRSLDPTETYYLICRTGARTTLATQLLQMQGLNIVNVTDGIVAWPGALTAPGKILQRGE</sequence>
<dbReference type="SMART" id="SM00450">
    <property type="entry name" value="RHOD"/>
    <property type="match status" value="1"/>
</dbReference>
<proteinExistence type="predicted"/>
<comment type="caution">
    <text evidence="2">The sequence shown here is derived from an EMBL/GenBank/DDBJ whole genome shotgun (WGS) entry which is preliminary data.</text>
</comment>
<evidence type="ECO:0000259" key="1">
    <source>
        <dbReference type="PROSITE" id="PS50206"/>
    </source>
</evidence>
<accession>A0A0R1GGS6</accession>
<dbReference type="Gene3D" id="3.40.250.10">
    <property type="entry name" value="Rhodanese-like domain"/>
    <property type="match status" value="1"/>
</dbReference>
<gene>
    <name evidence="2" type="ORF">FC07_GL001175</name>
</gene>
<dbReference type="RefSeq" id="WP_057905350.1">
    <property type="nucleotide sequence ID" value="NZ_AZDA01000116.1"/>
</dbReference>
<dbReference type="PANTHER" id="PTHR43031:SF17">
    <property type="entry name" value="SULFURTRANSFERASE YTWF-RELATED"/>
    <property type="match status" value="1"/>
</dbReference>
<keyword evidence="3" id="KW-1185">Reference proteome</keyword>
<dbReference type="SUPFAM" id="SSF52821">
    <property type="entry name" value="Rhodanese/Cell cycle control phosphatase"/>
    <property type="match status" value="1"/>
</dbReference>
<evidence type="ECO:0000313" key="2">
    <source>
        <dbReference type="EMBL" id="KRK33414.1"/>
    </source>
</evidence>
<dbReference type="EMBL" id="AZDA01000116">
    <property type="protein sequence ID" value="KRK33414.1"/>
    <property type="molecule type" value="Genomic_DNA"/>
</dbReference>
<dbReference type="InterPro" id="IPR001763">
    <property type="entry name" value="Rhodanese-like_dom"/>
</dbReference>
<dbReference type="AlphaFoldDB" id="A0A0R1GGS6"/>
<dbReference type="CDD" id="cd00158">
    <property type="entry name" value="RHOD"/>
    <property type="match status" value="1"/>
</dbReference>
<dbReference type="Pfam" id="PF00581">
    <property type="entry name" value="Rhodanese"/>
    <property type="match status" value="1"/>
</dbReference>
<dbReference type="InterPro" id="IPR050229">
    <property type="entry name" value="GlpE_sulfurtransferase"/>
</dbReference>
<dbReference type="Proteomes" id="UP000051461">
    <property type="component" value="Unassembled WGS sequence"/>
</dbReference>
<dbReference type="PROSITE" id="PS50206">
    <property type="entry name" value="RHODANESE_3"/>
    <property type="match status" value="1"/>
</dbReference>
<reference evidence="2 3" key="1">
    <citation type="journal article" date="2015" name="Genome Announc.">
        <title>Expanding the biotechnology potential of lactobacilli through comparative genomics of 213 strains and associated genera.</title>
        <authorList>
            <person name="Sun Z."/>
            <person name="Harris H.M."/>
            <person name="McCann A."/>
            <person name="Guo C."/>
            <person name="Argimon S."/>
            <person name="Zhang W."/>
            <person name="Yang X."/>
            <person name="Jeffery I.B."/>
            <person name="Cooney J.C."/>
            <person name="Kagawa T.F."/>
            <person name="Liu W."/>
            <person name="Song Y."/>
            <person name="Salvetti E."/>
            <person name="Wrobel A."/>
            <person name="Rasinkangas P."/>
            <person name="Parkhill J."/>
            <person name="Rea M.C."/>
            <person name="O'Sullivan O."/>
            <person name="Ritari J."/>
            <person name="Douillard F.P."/>
            <person name="Paul Ross R."/>
            <person name="Yang R."/>
            <person name="Briner A.E."/>
            <person name="Felis G.E."/>
            <person name="de Vos W.M."/>
            <person name="Barrangou R."/>
            <person name="Klaenhammer T.R."/>
            <person name="Caufield P.W."/>
            <person name="Cui Y."/>
            <person name="Zhang H."/>
            <person name="O'Toole P.W."/>
        </authorList>
    </citation>
    <scope>NUCLEOTIDE SEQUENCE [LARGE SCALE GENOMIC DNA]</scope>
    <source>
        <strain evidence="2 3">DSM 20003</strain>
    </source>
</reference>
<feature type="domain" description="Rhodanese" evidence="1">
    <location>
        <begin position="14"/>
        <end position="97"/>
    </location>
</feature>
<protein>
    <recommendedName>
        <fullName evidence="1">Rhodanese domain-containing protein</fullName>
    </recommendedName>
</protein>
<organism evidence="2 3">
    <name type="scientific">Loigolactobacillus bifermentans DSM 20003</name>
    <dbReference type="NCBI Taxonomy" id="1423726"/>
    <lineage>
        <taxon>Bacteria</taxon>
        <taxon>Bacillati</taxon>
        <taxon>Bacillota</taxon>
        <taxon>Bacilli</taxon>
        <taxon>Lactobacillales</taxon>
        <taxon>Lactobacillaceae</taxon>
        <taxon>Loigolactobacillus</taxon>
    </lineage>
</organism>